<dbReference type="AlphaFoldDB" id="A0A1G4JJG1"/>
<sequence length="859" mass="97214">MTSLHLIPPFKVKAQYSWSGETKNDLGFLENDIIEVSKIKGNWFYGTLLRNSKKYGFFPNNFVTVIEERYNGFRQESAPNLTTSHAASMDLGNTTVSKIPPIPSRGKGGSRSQGHRSAQTRSSQQYDTGSPKRSSGTGGGGARTSHPAPRPLHSSSTSSLLATRQQEYVEKYSKRKSLTVPEQLHYMPDKTGRNDLPPLPPMPSPQLKEYAMQKSRSSNDLSLSPLSASKRYSYELSSNNNSPRDSLGFLTTSRYMDDSITSSENSLAFMSDFSATSAGSFARHRFAKSFNDSLQRSQLILEESSSNGHFESKSQSKFGNAFKRFLAPTETPRGKNAYPKLPDLTNLHLSSSNEGNSWVEAKAQLHRAQTINQRERHERQILALEEDRYLVLHPQEYVNDKLNTNEVKHGRQPGLVDIELARLDVDFLRDCALRRAKRGLFKSVESFAKYAFSKSFKTQMEQLLGIFIFVTEEYDLVDDNGQTDFNAPPPKIDKVLQRSWCTPYELAWIFKLLANAINIPCELVIGFLKTPGSDNQKFRYNHCWLSVLISQEWRFVDVILGNKTNPIHEYSKNKIARQGEFFYFMAQPLHFIYTHVPKLYQEQHIIPSIEHTVALSLPLVFPSFFKNEIILNKFSNGLSTLYDTQIYECTLALPNDVEVFSSVIVDGDEETSRNEQDLSLVQVRHKKKERLAVVKAILPPFASRGTLHIHSGIKGTQTTVENVHPLSLEIPITQRGLAKDYEFVTRVPSKNVQKVEMYIKQPQNKFLFPQQEYQFQIIQAPCDGVVHGSMGYSKSINQSLAMQSPSGKIVPMKKVDPNCEYGTWELLLQTVEPGVWSGLVTADTGVGWCTFARWTCIRD</sequence>
<keyword evidence="1 2" id="KW-0728">SH3 domain</keyword>
<proteinExistence type="predicted"/>
<dbReference type="SUPFAM" id="SSF50044">
    <property type="entry name" value="SH3-domain"/>
    <property type="match status" value="1"/>
</dbReference>
<dbReference type="PANTHER" id="PTHR46333">
    <property type="entry name" value="CYTOKINESIS PROTEIN 3"/>
    <property type="match status" value="1"/>
</dbReference>
<feature type="compositionally biased region" description="Polar residues" evidence="3">
    <location>
        <begin position="214"/>
        <end position="224"/>
    </location>
</feature>
<dbReference type="PANTHER" id="PTHR46333:SF2">
    <property type="entry name" value="CYTOKINESIS PROTEIN 3"/>
    <property type="match status" value="1"/>
</dbReference>
<dbReference type="STRING" id="1230905.A0A1G4JJG1"/>
<dbReference type="SMART" id="SM00460">
    <property type="entry name" value="TGc"/>
    <property type="match status" value="1"/>
</dbReference>
<feature type="region of interest" description="Disordered" evidence="3">
    <location>
        <begin position="85"/>
        <end position="224"/>
    </location>
</feature>
<evidence type="ECO:0000256" key="3">
    <source>
        <dbReference type="SAM" id="MobiDB-lite"/>
    </source>
</evidence>
<dbReference type="SUPFAM" id="SSF54001">
    <property type="entry name" value="Cysteine proteinases"/>
    <property type="match status" value="1"/>
</dbReference>
<dbReference type="InterPro" id="IPR036028">
    <property type="entry name" value="SH3-like_dom_sf"/>
</dbReference>
<protein>
    <submittedName>
        <fullName evidence="5">LAMI_0E03026g1_1</fullName>
    </submittedName>
</protein>
<dbReference type="InterPro" id="IPR056409">
    <property type="entry name" value="Ig_CYK3_C"/>
</dbReference>
<gene>
    <name evidence="5" type="ORF">LAMI_0E03026G</name>
</gene>
<dbReference type="InterPro" id="IPR052557">
    <property type="entry name" value="CAP/Cytokinesis_protein"/>
</dbReference>
<dbReference type="InterPro" id="IPR002931">
    <property type="entry name" value="Transglutaminase-like"/>
</dbReference>
<feature type="compositionally biased region" description="Low complexity" evidence="3">
    <location>
        <begin position="152"/>
        <end position="161"/>
    </location>
</feature>
<dbReference type="GO" id="GO:0140278">
    <property type="term" value="P:mitotic division septum assembly"/>
    <property type="evidence" value="ECO:0007669"/>
    <property type="project" value="TreeGrafter"/>
</dbReference>
<evidence type="ECO:0000256" key="2">
    <source>
        <dbReference type="PROSITE-ProRule" id="PRU00192"/>
    </source>
</evidence>
<evidence type="ECO:0000313" key="6">
    <source>
        <dbReference type="Proteomes" id="UP000191024"/>
    </source>
</evidence>
<evidence type="ECO:0000259" key="4">
    <source>
        <dbReference type="PROSITE" id="PS50002"/>
    </source>
</evidence>
<dbReference type="EMBL" id="LT598465">
    <property type="protein sequence ID" value="SCU90648.1"/>
    <property type="molecule type" value="Genomic_DNA"/>
</dbReference>
<feature type="compositionally biased region" description="Polar residues" evidence="3">
    <location>
        <begin position="85"/>
        <end position="97"/>
    </location>
</feature>
<dbReference type="InterPro" id="IPR001452">
    <property type="entry name" value="SH3_domain"/>
</dbReference>
<dbReference type="SMART" id="SM00326">
    <property type="entry name" value="SH3"/>
    <property type="match status" value="1"/>
</dbReference>
<dbReference type="GO" id="GO:0110085">
    <property type="term" value="C:mitotic actomyosin contractile ring"/>
    <property type="evidence" value="ECO:0007669"/>
    <property type="project" value="TreeGrafter"/>
</dbReference>
<evidence type="ECO:0000256" key="1">
    <source>
        <dbReference type="ARBA" id="ARBA00022443"/>
    </source>
</evidence>
<dbReference type="Gene3D" id="2.30.30.40">
    <property type="entry name" value="SH3 Domains"/>
    <property type="match status" value="1"/>
</dbReference>
<reference evidence="5 6" key="1">
    <citation type="submission" date="2016-03" db="EMBL/GenBank/DDBJ databases">
        <authorList>
            <person name="Devillers H."/>
        </authorList>
    </citation>
    <scope>NUCLEOTIDE SEQUENCE [LARGE SCALE GENOMIC DNA]</scope>
    <source>
        <strain evidence="5">CBS 11717</strain>
    </source>
</reference>
<name>A0A1G4JJG1_9SACH</name>
<accession>A0A1G4JJG1</accession>
<evidence type="ECO:0000313" key="5">
    <source>
        <dbReference type="EMBL" id="SCU90648.1"/>
    </source>
</evidence>
<dbReference type="Pfam" id="PF24584">
    <property type="entry name" value="Ig_CYK3_C"/>
    <property type="match status" value="1"/>
</dbReference>
<dbReference type="OrthoDB" id="6129702at2759"/>
<dbReference type="InterPro" id="IPR038765">
    <property type="entry name" value="Papain-like_cys_pep_sf"/>
</dbReference>
<keyword evidence="6" id="KW-1185">Reference proteome</keyword>
<dbReference type="Proteomes" id="UP000191024">
    <property type="component" value="Chromosome E"/>
</dbReference>
<feature type="compositionally biased region" description="Polar residues" evidence="3">
    <location>
        <begin position="112"/>
        <end position="127"/>
    </location>
</feature>
<organism evidence="5 6">
    <name type="scientific">Lachancea mirantina</name>
    <dbReference type="NCBI Taxonomy" id="1230905"/>
    <lineage>
        <taxon>Eukaryota</taxon>
        <taxon>Fungi</taxon>
        <taxon>Dikarya</taxon>
        <taxon>Ascomycota</taxon>
        <taxon>Saccharomycotina</taxon>
        <taxon>Saccharomycetes</taxon>
        <taxon>Saccharomycetales</taxon>
        <taxon>Saccharomycetaceae</taxon>
        <taxon>Lachancea</taxon>
    </lineage>
</organism>
<feature type="domain" description="SH3" evidence="4">
    <location>
        <begin position="7"/>
        <end position="68"/>
    </location>
</feature>
<dbReference type="PROSITE" id="PS50002">
    <property type="entry name" value="SH3"/>
    <property type="match status" value="1"/>
</dbReference>
<dbReference type="Gene3D" id="3.10.620.30">
    <property type="match status" value="1"/>
</dbReference>
<dbReference type="Pfam" id="PF07653">
    <property type="entry name" value="SH3_2"/>
    <property type="match status" value="1"/>
</dbReference>